<feature type="non-terminal residue" evidence="2">
    <location>
        <position position="1"/>
    </location>
</feature>
<organism evidence="2 3">
    <name type="scientific">Volvox africanus</name>
    <dbReference type="NCBI Taxonomy" id="51714"/>
    <lineage>
        <taxon>Eukaryota</taxon>
        <taxon>Viridiplantae</taxon>
        <taxon>Chlorophyta</taxon>
        <taxon>core chlorophytes</taxon>
        <taxon>Chlorophyceae</taxon>
        <taxon>CS clade</taxon>
        <taxon>Chlamydomonadales</taxon>
        <taxon>Volvocaceae</taxon>
        <taxon>Volvox</taxon>
    </lineage>
</organism>
<sequence>EKDGNVGEDGEGRHTGGQRSGGSGSEPPLRPQLQQEQLAGRYSGGRGMMVVPEDRRLQWIEVVEDAGEVTVAVVPTPYHLALLSEDGRLRLYDIVPRTVV</sequence>
<comment type="caution">
    <text evidence="2">The sequence shown here is derived from an EMBL/GenBank/DDBJ whole genome shotgun (WGS) entry which is preliminary data.</text>
</comment>
<evidence type="ECO:0000256" key="1">
    <source>
        <dbReference type="SAM" id="MobiDB-lite"/>
    </source>
</evidence>
<proteinExistence type="predicted"/>
<dbReference type="Proteomes" id="UP000747399">
    <property type="component" value="Unassembled WGS sequence"/>
</dbReference>
<keyword evidence="3" id="KW-1185">Reference proteome</keyword>
<protein>
    <submittedName>
        <fullName evidence="2">Uncharacterized protein</fullName>
    </submittedName>
</protein>
<dbReference type="AlphaFoldDB" id="A0A8J4F948"/>
<evidence type="ECO:0000313" key="2">
    <source>
        <dbReference type="EMBL" id="GIL61485.1"/>
    </source>
</evidence>
<accession>A0A8J4F948</accession>
<dbReference type="EMBL" id="BNCO01000045">
    <property type="protein sequence ID" value="GIL61485.1"/>
    <property type="molecule type" value="Genomic_DNA"/>
</dbReference>
<gene>
    <name evidence="2" type="ORF">Vafri_15867</name>
</gene>
<name>A0A8J4F948_9CHLO</name>
<feature type="compositionally biased region" description="Basic and acidic residues" evidence="1">
    <location>
        <begin position="1"/>
        <end position="14"/>
    </location>
</feature>
<feature type="region of interest" description="Disordered" evidence="1">
    <location>
        <begin position="1"/>
        <end position="32"/>
    </location>
</feature>
<reference evidence="2" key="1">
    <citation type="journal article" date="2021" name="Proc. Natl. Acad. Sci. U.S.A.">
        <title>Three genomes in the algal genus Volvox reveal the fate of a haploid sex-determining region after a transition to homothallism.</title>
        <authorList>
            <person name="Yamamoto K."/>
            <person name="Hamaji T."/>
            <person name="Kawai-Toyooka H."/>
            <person name="Matsuzaki R."/>
            <person name="Takahashi F."/>
            <person name="Nishimura Y."/>
            <person name="Kawachi M."/>
            <person name="Noguchi H."/>
            <person name="Minakuchi Y."/>
            <person name="Umen J.G."/>
            <person name="Toyoda A."/>
            <person name="Nozaki H."/>
        </authorList>
    </citation>
    <scope>NUCLEOTIDE SEQUENCE</scope>
    <source>
        <strain evidence="2">NIES-3780</strain>
    </source>
</reference>
<evidence type="ECO:0000313" key="3">
    <source>
        <dbReference type="Proteomes" id="UP000747399"/>
    </source>
</evidence>